<evidence type="ECO:0000256" key="1">
    <source>
        <dbReference type="SAM" id="Phobius"/>
    </source>
</evidence>
<proteinExistence type="predicted"/>
<protein>
    <submittedName>
        <fullName evidence="2">Zinc metallopeptidase</fullName>
    </submittedName>
</protein>
<dbReference type="PANTHER" id="PTHR36434:SF1">
    <property type="entry name" value="MEMBRANE PROTEASE YUGP-RELATED"/>
    <property type="match status" value="1"/>
</dbReference>
<dbReference type="Proteomes" id="UP001224139">
    <property type="component" value="Unassembled WGS sequence"/>
</dbReference>
<dbReference type="RefSeq" id="WP_088059679.1">
    <property type="nucleotide sequence ID" value="NZ_JAUCFG010000002.1"/>
</dbReference>
<organism evidence="2 3">
    <name type="scientific">Bacillus hominis</name>
    <dbReference type="NCBI Taxonomy" id="2817478"/>
    <lineage>
        <taxon>Bacteria</taxon>
        <taxon>Bacillati</taxon>
        <taxon>Bacillota</taxon>
        <taxon>Bacilli</taxon>
        <taxon>Bacillales</taxon>
        <taxon>Bacillaceae</taxon>
        <taxon>Bacillus</taxon>
        <taxon>Bacillus cereus group</taxon>
    </lineage>
</organism>
<keyword evidence="3" id="KW-1185">Reference proteome</keyword>
<gene>
    <name evidence="2" type="ORF">QUG02_16970</name>
</gene>
<keyword evidence="1" id="KW-0812">Transmembrane</keyword>
<dbReference type="Pfam" id="PF04298">
    <property type="entry name" value="Zn_peptidase_2"/>
    <property type="match status" value="1"/>
</dbReference>
<evidence type="ECO:0000313" key="3">
    <source>
        <dbReference type="Proteomes" id="UP001224139"/>
    </source>
</evidence>
<dbReference type="EMBL" id="JAUCFG010000002">
    <property type="protein sequence ID" value="MDM5439758.1"/>
    <property type="molecule type" value="Genomic_DNA"/>
</dbReference>
<name>A0ABT7RA08_9BACI</name>
<dbReference type="PANTHER" id="PTHR36434">
    <property type="entry name" value="MEMBRANE PROTEASE YUGP-RELATED"/>
    <property type="match status" value="1"/>
</dbReference>
<comment type="caution">
    <text evidence="2">The sequence shown here is derived from an EMBL/GenBank/DDBJ whole genome shotgun (WGS) entry which is preliminary data.</text>
</comment>
<reference evidence="2 3" key="1">
    <citation type="submission" date="2023-06" db="EMBL/GenBank/DDBJ databases">
        <title>Comparative genomics of Bacillaceae isolates and their secondary metabolite potential.</title>
        <authorList>
            <person name="Song L."/>
            <person name="Nielsen L.J."/>
            <person name="Mohite O."/>
            <person name="Xu X."/>
            <person name="Weber T."/>
            <person name="Kovacs A.T."/>
        </authorList>
    </citation>
    <scope>NUCLEOTIDE SEQUENCE [LARGE SCALE GENOMIC DNA]</scope>
    <source>
        <strain evidence="2 3">DX2.1</strain>
    </source>
</reference>
<dbReference type="InterPro" id="IPR007395">
    <property type="entry name" value="Zn_peptidase_2"/>
</dbReference>
<keyword evidence="1" id="KW-0472">Membrane</keyword>
<evidence type="ECO:0000313" key="2">
    <source>
        <dbReference type="EMBL" id="MDM5439758.1"/>
    </source>
</evidence>
<feature type="transmembrane region" description="Helical" evidence="1">
    <location>
        <begin position="6"/>
        <end position="22"/>
    </location>
</feature>
<sequence>MLFHPMDFLILIAFGLSIWAQFKVKGNFNKWSEVNASSGLSGAEVARKILDNNGLYHVPIEVVPGRLSDHYDPMVRVVRLSEDVYYGNSIASVSVAAHEVEHAIQHDQSYGFLSLRHKMFPIANIASGIAPFLLLGGFLFQAFSLIGIGIIFFSAAVAFQLITLPVEFNASARAKQLMLAEGMISDQDTKGVNKVLGAAALTYVAATLISVLELVKYVMIFFQGNEED</sequence>
<keyword evidence="1" id="KW-1133">Transmembrane helix</keyword>
<accession>A0ABT7RA08</accession>
<feature type="transmembrane region" description="Helical" evidence="1">
    <location>
        <begin position="146"/>
        <end position="170"/>
    </location>
</feature>
<feature type="transmembrane region" description="Helical" evidence="1">
    <location>
        <begin position="191"/>
        <end position="212"/>
    </location>
</feature>
<feature type="transmembrane region" description="Helical" evidence="1">
    <location>
        <begin position="119"/>
        <end position="140"/>
    </location>
</feature>